<dbReference type="AlphaFoldDB" id="A0A4R6MTR4"/>
<evidence type="ECO:0000313" key="1">
    <source>
        <dbReference type="EMBL" id="TDP05696.1"/>
    </source>
</evidence>
<organism evidence="1 2">
    <name type="scientific">Roseateles asaccharophilus</name>
    <dbReference type="NCBI Taxonomy" id="582607"/>
    <lineage>
        <taxon>Bacteria</taxon>
        <taxon>Pseudomonadati</taxon>
        <taxon>Pseudomonadota</taxon>
        <taxon>Betaproteobacteria</taxon>
        <taxon>Burkholderiales</taxon>
        <taxon>Sphaerotilaceae</taxon>
        <taxon>Roseateles</taxon>
    </lineage>
</organism>
<reference evidence="1 2" key="1">
    <citation type="submission" date="2019-03" db="EMBL/GenBank/DDBJ databases">
        <title>Genomic Encyclopedia of Type Strains, Phase IV (KMG-IV): sequencing the most valuable type-strain genomes for metagenomic binning, comparative biology and taxonomic classification.</title>
        <authorList>
            <person name="Goeker M."/>
        </authorList>
    </citation>
    <scope>NUCLEOTIDE SEQUENCE [LARGE SCALE GENOMIC DNA]</scope>
    <source>
        <strain evidence="1 2">DSM 25082</strain>
    </source>
</reference>
<dbReference type="EMBL" id="SNXE01000010">
    <property type="protein sequence ID" value="TDP05696.1"/>
    <property type="molecule type" value="Genomic_DNA"/>
</dbReference>
<dbReference type="GO" id="GO:0016042">
    <property type="term" value="P:lipid catabolic process"/>
    <property type="evidence" value="ECO:0007669"/>
    <property type="project" value="InterPro"/>
</dbReference>
<dbReference type="PIRSF" id="PIRSF029171">
    <property type="entry name" value="Esterase_LipA"/>
    <property type="match status" value="1"/>
</dbReference>
<dbReference type="Pfam" id="PF03583">
    <property type="entry name" value="LIP"/>
    <property type="match status" value="1"/>
</dbReference>
<accession>A0A4R6MTR4</accession>
<protein>
    <submittedName>
        <fullName evidence="1">Secretory lipase</fullName>
    </submittedName>
</protein>
<dbReference type="InterPro" id="IPR005152">
    <property type="entry name" value="Lipase_secreted"/>
</dbReference>
<comment type="caution">
    <text evidence="1">The sequence shown here is derived from an EMBL/GenBank/DDBJ whole genome shotgun (WGS) entry which is preliminary data.</text>
</comment>
<dbReference type="GO" id="GO:0004806">
    <property type="term" value="F:triacylglycerol lipase activity"/>
    <property type="evidence" value="ECO:0007669"/>
    <property type="project" value="InterPro"/>
</dbReference>
<dbReference type="RefSeq" id="WP_162849578.1">
    <property type="nucleotide sequence ID" value="NZ_JAUFPJ010000011.1"/>
</dbReference>
<dbReference type="Proteomes" id="UP000295357">
    <property type="component" value="Unassembled WGS sequence"/>
</dbReference>
<dbReference type="PANTHER" id="PTHR34853:SF1">
    <property type="entry name" value="LIPASE 5"/>
    <property type="match status" value="1"/>
</dbReference>
<dbReference type="InterPro" id="IPR029058">
    <property type="entry name" value="AB_hydrolase_fold"/>
</dbReference>
<name>A0A4R6MTR4_9BURK</name>
<dbReference type="SUPFAM" id="SSF53474">
    <property type="entry name" value="alpha/beta-Hydrolases"/>
    <property type="match status" value="1"/>
</dbReference>
<dbReference type="PANTHER" id="PTHR34853">
    <property type="match status" value="1"/>
</dbReference>
<proteinExistence type="predicted"/>
<sequence length="427" mass="45082">MRFKPVSLPRPSSPCRQPWRRPVLALLFSSAVLTACGGGGDSGASGSTAQAAAAPRLLRSQSYDKAPSLDALASSAQLLRYRMPALRGGETEANSLLFLPRGQAPAGGWPLLVWAHGTVGVADDCAPSRRFQDSPERSMVEALLKAGYAVLAPDYEGLDAPGPHPYLSLDSQGRAIVAAVEAAHELKSLSLSKAWAVMGHSQGGFAALAAAEHAPSIAARYPLRITLALAPAADLPATLTELVERVRDLEAKLLAGDASVAEALVETAYSLAFNGTMLAHGLQAQDPALKPGLMLHESFVPLAELALRDSDCGAFEQALQTGLAQHVQAGGRLSEFRSVKPDAFEQPALRAAVARNLPGRQRLQAPVFYLQGSEDEQTPVKAARAQAARMQALGTALQYLEVPGATHSSVVDSQLDTLISVLRQHHR</sequence>
<gene>
    <name evidence="1" type="ORF">DFR39_110124</name>
</gene>
<evidence type="ECO:0000313" key="2">
    <source>
        <dbReference type="Proteomes" id="UP000295357"/>
    </source>
</evidence>
<dbReference type="Gene3D" id="3.40.50.1820">
    <property type="entry name" value="alpha/beta hydrolase"/>
    <property type="match status" value="2"/>
</dbReference>
<keyword evidence="2" id="KW-1185">Reference proteome</keyword>